<evidence type="ECO:0000256" key="7">
    <source>
        <dbReference type="PIRSR" id="PIRSR000216-1"/>
    </source>
</evidence>
<accession>A0A518BX99</accession>
<dbReference type="EC" id="1.6.5.11" evidence="8"/>
<dbReference type="CDD" id="cd03064">
    <property type="entry name" value="TRX_Fd_NuoE"/>
    <property type="match status" value="1"/>
</dbReference>
<feature type="binding site" evidence="7">
    <location>
        <position position="105"/>
    </location>
    <ligand>
        <name>[2Fe-2S] cluster</name>
        <dbReference type="ChEBI" id="CHEBI:190135"/>
    </ligand>
</feature>
<dbReference type="NCBIfam" id="NF005722">
    <property type="entry name" value="PRK07539.1-2"/>
    <property type="match status" value="1"/>
</dbReference>
<dbReference type="Pfam" id="PF01257">
    <property type="entry name" value="2Fe-2S_thioredx"/>
    <property type="match status" value="1"/>
</dbReference>
<keyword evidence="4 7" id="KW-0408">Iron</keyword>
<dbReference type="PIRSF" id="PIRSF000216">
    <property type="entry name" value="NADH_DH_24kDa"/>
    <property type="match status" value="1"/>
</dbReference>
<dbReference type="PANTHER" id="PTHR10371:SF3">
    <property type="entry name" value="NADH DEHYDROGENASE [UBIQUINONE] FLAVOPROTEIN 2, MITOCHONDRIAL"/>
    <property type="match status" value="1"/>
</dbReference>
<evidence type="ECO:0000256" key="6">
    <source>
        <dbReference type="ARBA" id="ARBA00034078"/>
    </source>
</evidence>
<proteinExistence type="inferred from homology"/>
<keyword evidence="5 7" id="KW-0411">Iron-sulfur</keyword>
<dbReference type="GO" id="GO:0046872">
    <property type="term" value="F:metal ion binding"/>
    <property type="evidence" value="ECO:0007669"/>
    <property type="project" value="UniProtKB-KW"/>
</dbReference>
<comment type="similarity">
    <text evidence="1">Belongs to the complex I 24 kDa subunit family.</text>
</comment>
<dbReference type="RefSeq" id="WP_145445735.1">
    <property type="nucleotide sequence ID" value="NZ_CP036280.1"/>
</dbReference>
<evidence type="ECO:0000256" key="2">
    <source>
        <dbReference type="ARBA" id="ARBA00022714"/>
    </source>
</evidence>
<keyword evidence="2 7" id="KW-0001">2Fe-2S</keyword>
<evidence type="ECO:0000313" key="8">
    <source>
        <dbReference type="EMBL" id="QDU71597.1"/>
    </source>
</evidence>
<evidence type="ECO:0000256" key="5">
    <source>
        <dbReference type="ARBA" id="ARBA00023014"/>
    </source>
</evidence>
<evidence type="ECO:0000256" key="4">
    <source>
        <dbReference type="ARBA" id="ARBA00023004"/>
    </source>
</evidence>
<evidence type="ECO:0000256" key="3">
    <source>
        <dbReference type="ARBA" id="ARBA00022723"/>
    </source>
</evidence>
<dbReference type="PANTHER" id="PTHR10371">
    <property type="entry name" value="NADH DEHYDROGENASE UBIQUINONE FLAVOPROTEIN 2, MITOCHONDRIAL"/>
    <property type="match status" value="1"/>
</dbReference>
<sequence length="174" mass="19717">MAWITKNSATELIERTDTPYLDEQLKQQLEQDVVARYPTRQAATLPVLHAMQHRIGWLPPQAIEEIADFLELEASTVLDTATFYEEFWLEPKGKYVFWICQSLSCEIMGEKSLTQTLKEKLGINVGETTPDGKFTLMKVECLGSCGTAPCALVNEVLHENLDVNDLDRILVELE</sequence>
<name>A0A518BX99_9BACT</name>
<dbReference type="AlphaFoldDB" id="A0A518BX99"/>
<dbReference type="SUPFAM" id="SSF52833">
    <property type="entry name" value="Thioredoxin-like"/>
    <property type="match status" value="1"/>
</dbReference>
<dbReference type="NCBIfam" id="TIGR01958">
    <property type="entry name" value="nuoE_fam"/>
    <property type="match status" value="1"/>
</dbReference>
<protein>
    <submittedName>
        <fullName evidence="8">NADH-quinone oxidoreductase subunit 2</fullName>
        <ecNumber evidence="8">1.6.5.11</ecNumber>
    </submittedName>
</protein>
<dbReference type="Gene3D" id="3.40.30.10">
    <property type="entry name" value="Glutaredoxin"/>
    <property type="match status" value="1"/>
</dbReference>
<feature type="binding site" evidence="7">
    <location>
        <position position="100"/>
    </location>
    <ligand>
        <name>[2Fe-2S] cluster</name>
        <dbReference type="ChEBI" id="CHEBI:190135"/>
    </ligand>
</feature>
<dbReference type="InterPro" id="IPR002023">
    <property type="entry name" value="NuoE-like"/>
</dbReference>
<dbReference type="OrthoDB" id="9807941at2"/>
<dbReference type="FunFam" id="1.10.10.1590:FF:000001">
    <property type="entry name" value="NADH-quinone oxidoreductase subunit E"/>
    <property type="match status" value="1"/>
</dbReference>
<keyword evidence="8" id="KW-0560">Oxidoreductase</keyword>
<reference evidence="8 9" key="1">
    <citation type="submission" date="2019-02" db="EMBL/GenBank/DDBJ databases">
        <title>Deep-cultivation of Planctomycetes and their phenomic and genomic characterization uncovers novel biology.</title>
        <authorList>
            <person name="Wiegand S."/>
            <person name="Jogler M."/>
            <person name="Boedeker C."/>
            <person name="Pinto D."/>
            <person name="Vollmers J."/>
            <person name="Rivas-Marin E."/>
            <person name="Kohn T."/>
            <person name="Peeters S.H."/>
            <person name="Heuer A."/>
            <person name="Rast P."/>
            <person name="Oberbeckmann S."/>
            <person name="Bunk B."/>
            <person name="Jeske O."/>
            <person name="Meyerdierks A."/>
            <person name="Storesund J.E."/>
            <person name="Kallscheuer N."/>
            <person name="Luecker S."/>
            <person name="Lage O.M."/>
            <person name="Pohl T."/>
            <person name="Merkel B.J."/>
            <person name="Hornburger P."/>
            <person name="Mueller R.-W."/>
            <person name="Bruemmer F."/>
            <person name="Labrenz M."/>
            <person name="Spormann A.M."/>
            <person name="Op den Camp H."/>
            <person name="Overmann J."/>
            <person name="Amann R."/>
            <person name="Jetten M.S.M."/>
            <person name="Mascher T."/>
            <person name="Medema M.H."/>
            <person name="Devos D.P."/>
            <person name="Kaster A.-K."/>
            <person name="Ovreas L."/>
            <person name="Rohde M."/>
            <person name="Galperin M.Y."/>
            <person name="Jogler C."/>
        </authorList>
    </citation>
    <scope>NUCLEOTIDE SEQUENCE [LARGE SCALE GENOMIC DNA]</scope>
    <source>
        <strain evidence="8 9">Pan265</strain>
    </source>
</reference>
<dbReference type="PROSITE" id="PS01099">
    <property type="entry name" value="COMPLEX1_24K"/>
    <property type="match status" value="1"/>
</dbReference>
<keyword evidence="3 7" id="KW-0479">Metal-binding</keyword>
<dbReference type="GO" id="GO:0051537">
    <property type="term" value="F:2 iron, 2 sulfur cluster binding"/>
    <property type="evidence" value="ECO:0007669"/>
    <property type="project" value="UniProtKB-KW"/>
</dbReference>
<dbReference type="Proteomes" id="UP000320386">
    <property type="component" value="Chromosome"/>
</dbReference>
<dbReference type="InterPro" id="IPR041921">
    <property type="entry name" value="NuoE_N"/>
</dbReference>
<evidence type="ECO:0000256" key="1">
    <source>
        <dbReference type="ARBA" id="ARBA00010643"/>
    </source>
</evidence>
<dbReference type="EMBL" id="CP036280">
    <property type="protein sequence ID" value="QDU71597.1"/>
    <property type="molecule type" value="Genomic_DNA"/>
</dbReference>
<dbReference type="InterPro" id="IPR036249">
    <property type="entry name" value="Thioredoxin-like_sf"/>
</dbReference>
<comment type="cofactor">
    <cofactor evidence="6">
        <name>[2Fe-2S] cluster</name>
        <dbReference type="ChEBI" id="CHEBI:190135"/>
    </cofactor>
</comment>
<dbReference type="GO" id="GO:0003954">
    <property type="term" value="F:NADH dehydrogenase activity"/>
    <property type="evidence" value="ECO:0007669"/>
    <property type="project" value="TreeGrafter"/>
</dbReference>
<comment type="cofactor">
    <cofactor evidence="7">
        <name>[2Fe-2S] cluster</name>
        <dbReference type="ChEBI" id="CHEBI:190135"/>
    </cofactor>
    <text evidence="7">Binds 1 [2Fe-2S] cluster.</text>
</comment>
<organism evidence="8 9">
    <name type="scientific">Mucisphaera calidilacus</name>
    <dbReference type="NCBI Taxonomy" id="2527982"/>
    <lineage>
        <taxon>Bacteria</taxon>
        <taxon>Pseudomonadati</taxon>
        <taxon>Planctomycetota</taxon>
        <taxon>Phycisphaerae</taxon>
        <taxon>Phycisphaerales</taxon>
        <taxon>Phycisphaeraceae</taxon>
        <taxon>Mucisphaera</taxon>
    </lineage>
</organism>
<keyword evidence="9" id="KW-1185">Reference proteome</keyword>
<feature type="binding site" evidence="7">
    <location>
        <position position="141"/>
    </location>
    <ligand>
        <name>[2Fe-2S] cluster</name>
        <dbReference type="ChEBI" id="CHEBI:190135"/>
    </ligand>
</feature>
<gene>
    <name evidence="8" type="primary">nqo2</name>
    <name evidence="8" type="ORF">Pan265_14490</name>
</gene>
<feature type="binding site" evidence="7">
    <location>
        <position position="145"/>
    </location>
    <ligand>
        <name>[2Fe-2S] cluster</name>
        <dbReference type="ChEBI" id="CHEBI:190135"/>
    </ligand>
</feature>
<evidence type="ECO:0000313" key="9">
    <source>
        <dbReference type="Proteomes" id="UP000320386"/>
    </source>
</evidence>
<dbReference type="Gene3D" id="1.10.10.1590">
    <property type="entry name" value="NADH-quinone oxidoreductase subunit E"/>
    <property type="match status" value="1"/>
</dbReference>
<dbReference type="KEGG" id="mcad:Pan265_14490"/>
<dbReference type="InterPro" id="IPR042128">
    <property type="entry name" value="NuoE_dom"/>
</dbReference>